<reference evidence="2" key="3">
    <citation type="submission" date="2020-12" db="UniProtKB">
        <authorList>
            <consortium name="EnsemblPlants"/>
        </authorList>
    </citation>
    <scope>IDENTIFICATION</scope>
</reference>
<organism evidence="1">
    <name type="scientific">Physcomitrium patens</name>
    <name type="common">Spreading-leaved earth moss</name>
    <name type="synonym">Physcomitrella patens</name>
    <dbReference type="NCBI Taxonomy" id="3218"/>
    <lineage>
        <taxon>Eukaryota</taxon>
        <taxon>Viridiplantae</taxon>
        <taxon>Streptophyta</taxon>
        <taxon>Embryophyta</taxon>
        <taxon>Bryophyta</taxon>
        <taxon>Bryophytina</taxon>
        <taxon>Bryopsida</taxon>
        <taxon>Funariidae</taxon>
        <taxon>Funariales</taxon>
        <taxon>Funariaceae</taxon>
        <taxon>Physcomitrium</taxon>
    </lineage>
</organism>
<sequence>MREEFKSETAAQVEEAKGQRREMTWLGQCRWGCLLCKLFHSLSTPPPPCTPPFFLRAPTATTPRCVPRPP</sequence>
<reference evidence="1 3" key="1">
    <citation type="journal article" date="2008" name="Science">
        <title>The Physcomitrella genome reveals evolutionary insights into the conquest of land by plants.</title>
        <authorList>
            <person name="Rensing S."/>
            <person name="Lang D."/>
            <person name="Zimmer A."/>
            <person name="Terry A."/>
            <person name="Salamov A."/>
            <person name="Shapiro H."/>
            <person name="Nishiyama T."/>
            <person name="Perroud P.-F."/>
            <person name="Lindquist E."/>
            <person name="Kamisugi Y."/>
            <person name="Tanahashi T."/>
            <person name="Sakakibara K."/>
            <person name="Fujita T."/>
            <person name="Oishi K."/>
            <person name="Shin-I T."/>
            <person name="Kuroki Y."/>
            <person name="Toyoda A."/>
            <person name="Suzuki Y."/>
            <person name="Hashimoto A."/>
            <person name="Yamaguchi K."/>
            <person name="Sugano A."/>
            <person name="Kohara Y."/>
            <person name="Fujiyama A."/>
            <person name="Anterola A."/>
            <person name="Aoki S."/>
            <person name="Ashton N."/>
            <person name="Barbazuk W.B."/>
            <person name="Barker E."/>
            <person name="Bennetzen J."/>
            <person name="Bezanilla M."/>
            <person name="Blankenship R."/>
            <person name="Cho S.H."/>
            <person name="Dutcher S."/>
            <person name="Estelle M."/>
            <person name="Fawcett J.A."/>
            <person name="Gundlach H."/>
            <person name="Hanada K."/>
            <person name="Heyl A."/>
            <person name="Hicks K.A."/>
            <person name="Hugh J."/>
            <person name="Lohr M."/>
            <person name="Mayer K."/>
            <person name="Melkozernov A."/>
            <person name="Murata T."/>
            <person name="Nelson D."/>
            <person name="Pils B."/>
            <person name="Prigge M."/>
            <person name="Reiss B."/>
            <person name="Renner T."/>
            <person name="Rombauts S."/>
            <person name="Rushton P."/>
            <person name="Sanderfoot A."/>
            <person name="Schween G."/>
            <person name="Shiu S.-H."/>
            <person name="Stueber K."/>
            <person name="Theodoulou F.L."/>
            <person name="Tu H."/>
            <person name="Van de Peer Y."/>
            <person name="Verrier P.J."/>
            <person name="Waters E."/>
            <person name="Wood A."/>
            <person name="Yang L."/>
            <person name="Cove D."/>
            <person name="Cuming A."/>
            <person name="Hasebe M."/>
            <person name="Lucas S."/>
            <person name="Mishler D.B."/>
            <person name="Reski R."/>
            <person name="Grigoriev I."/>
            <person name="Quatrano R.S."/>
            <person name="Boore J.L."/>
        </authorList>
    </citation>
    <scope>NUCLEOTIDE SEQUENCE [LARGE SCALE GENOMIC DNA]</scope>
    <source>
        <strain evidence="2 3">cv. Gransden 2004</strain>
    </source>
</reference>
<dbReference type="EnsemblPlants" id="Pp3c8_6591V3.1">
    <property type="protein sequence ID" value="PAC:32965165.CDS.1"/>
    <property type="gene ID" value="Pp3c8_6591"/>
</dbReference>
<protein>
    <submittedName>
        <fullName evidence="1 2">Uncharacterized protein</fullName>
    </submittedName>
</protein>
<dbReference type="Gramene" id="Pp3c8_6591V3.1">
    <property type="protein sequence ID" value="PAC:32965165.CDS.1"/>
    <property type="gene ID" value="Pp3c8_6591"/>
</dbReference>
<dbReference type="InParanoid" id="A0A2K1K6D6"/>
<dbReference type="Proteomes" id="UP000006727">
    <property type="component" value="Chromosome 8"/>
</dbReference>
<evidence type="ECO:0000313" key="1">
    <source>
        <dbReference type="EMBL" id="PNR49339.1"/>
    </source>
</evidence>
<keyword evidence="3" id="KW-1185">Reference proteome</keyword>
<evidence type="ECO:0000313" key="2">
    <source>
        <dbReference type="EnsemblPlants" id="PAC:32965165.CDS.1"/>
    </source>
</evidence>
<accession>A0A2K1K6D6</accession>
<name>A0A2K1K6D6_PHYPA</name>
<reference evidence="1 3" key="2">
    <citation type="journal article" date="2018" name="Plant J.">
        <title>The Physcomitrella patens chromosome-scale assembly reveals moss genome structure and evolution.</title>
        <authorList>
            <person name="Lang D."/>
            <person name="Ullrich K.K."/>
            <person name="Murat F."/>
            <person name="Fuchs J."/>
            <person name="Jenkins J."/>
            <person name="Haas F.B."/>
            <person name="Piednoel M."/>
            <person name="Gundlach H."/>
            <person name="Van Bel M."/>
            <person name="Meyberg R."/>
            <person name="Vives C."/>
            <person name="Morata J."/>
            <person name="Symeonidi A."/>
            <person name="Hiss M."/>
            <person name="Muchero W."/>
            <person name="Kamisugi Y."/>
            <person name="Saleh O."/>
            <person name="Blanc G."/>
            <person name="Decker E.L."/>
            <person name="van Gessel N."/>
            <person name="Grimwood J."/>
            <person name="Hayes R.D."/>
            <person name="Graham S.W."/>
            <person name="Gunter L.E."/>
            <person name="McDaniel S.F."/>
            <person name="Hoernstein S.N.W."/>
            <person name="Larsson A."/>
            <person name="Li F.W."/>
            <person name="Perroud P.F."/>
            <person name="Phillips J."/>
            <person name="Ranjan P."/>
            <person name="Rokshar D.S."/>
            <person name="Rothfels C.J."/>
            <person name="Schneider L."/>
            <person name="Shu S."/>
            <person name="Stevenson D.W."/>
            <person name="Thummler F."/>
            <person name="Tillich M."/>
            <person name="Villarreal Aguilar J.C."/>
            <person name="Widiez T."/>
            <person name="Wong G.K."/>
            <person name="Wymore A."/>
            <person name="Zhang Y."/>
            <person name="Zimmer A.D."/>
            <person name="Quatrano R.S."/>
            <person name="Mayer K.F.X."/>
            <person name="Goodstein D."/>
            <person name="Casacuberta J.M."/>
            <person name="Vandepoele K."/>
            <person name="Reski R."/>
            <person name="Cuming A.C."/>
            <person name="Tuskan G.A."/>
            <person name="Maumus F."/>
            <person name="Salse J."/>
            <person name="Schmutz J."/>
            <person name="Rensing S.A."/>
        </authorList>
    </citation>
    <scope>NUCLEOTIDE SEQUENCE [LARGE SCALE GENOMIC DNA]</scope>
    <source>
        <strain evidence="2 3">cv. Gransden 2004</strain>
    </source>
</reference>
<dbReference type="EMBL" id="ABEU02000008">
    <property type="protein sequence ID" value="PNR49339.1"/>
    <property type="molecule type" value="Genomic_DNA"/>
</dbReference>
<proteinExistence type="predicted"/>
<dbReference type="AlphaFoldDB" id="A0A2K1K6D6"/>
<evidence type="ECO:0000313" key="3">
    <source>
        <dbReference type="Proteomes" id="UP000006727"/>
    </source>
</evidence>
<gene>
    <name evidence="1" type="ORF">PHYPA_011235</name>
</gene>